<dbReference type="SMART" id="SM00530">
    <property type="entry name" value="HTH_XRE"/>
    <property type="match status" value="1"/>
</dbReference>
<dbReference type="Proteomes" id="UP000286147">
    <property type="component" value="Unassembled WGS sequence"/>
</dbReference>
<dbReference type="PANTHER" id="PTHR46558:SF11">
    <property type="entry name" value="HTH-TYPE TRANSCRIPTIONAL REGULATOR XRE"/>
    <property type="match status" value="1"/>
</dbReference>
<gene>
    <name evidence="3" type="ORF">DWY77_02655</name>
</gene>
<dbReference type="Gene3D" id="1.10.260.40">
    <property type="entry name" value="lambda repressor-like DNA-binding domains"/>
    <property type="match status" value="1"/>
</dbReference>
<dbReference type="RefSeq" id="WP_118035592.1">
    <property type="nucleotide sequence ID" value="NZ_QRTP01000004.1"/>
</dbReference>
<dbReference type="InterPro" id="IPR001387">
    <property type="entry name" value="Cro/C1-type_HTH"/>
</dbReference>
<sequence>MIGDVIKKARIKKNMTQQEIANKADVSRAYYADVERGRYTPSLKLLAKLGSILDINLNFLKKIDGNTSQK</sequence>
<protein>
    <submittedName>
        <fullName evidence="3">XRE family transcriptional regulator</fullName>
    </submittedName>
</protein>
<feature type="domain" description="HTH cro/C1-type" evidence="2">
    <location>
        <begin position="6"/>
        <end position="60"/>
    </location>
</feature>
<dbReference type="Pfam" id="PF01381">
    <property type="entry name" value="HTH_3"/>
    <property type="match status" value="1"/>
</dbReference>
<accession>A0A412CGD1</accession>
<dbReference type="SUPFAM" id="SSF47413">
    <property type="entry name" value="lambda repressor-like DNA-binding domains"/>
    <property type="match status" value="1"/>
</dbReference>
<reference evidence="3 4" key="1">
    <citation type="submission" date="2018-08" db="EMBL/GenBank/DDBJ databases">
        <title>A genome reference for cultivated species of the human gut microbiota.</title>
        <authorList>
            <person name="Zou Y."/>
            <person name="Xue W."/>
            <person name="Luo G."/>
        </authorList>
    </citation>
    <scope>NUCLEOTIDE SEQUENCE [LARGE SCALE GENOMIC DNA]</scope>
    <source>
        <strain evidence="3 4">AF27-12</strain>
    </source>
</reference>
<evidence type="ECO:0000313" key="3">
    <source>
        <dbReference type="EMBL" id="RGQ85526.1"/>
    </source>
</evidence>
<dbReference type="EMBL" id="QRTP01000004">
    <property type="protein sequence ID" value="RGQ85526.1"/>
    <property type="molecule type" value="Genomic_DNA"/>
</dbReference>
<dbReference type="GO" id="GO:0003677">
    <property type="term" value="F:DNA binding"/>
    <property type="evidence" value="ECO:0007669"/>
    <property type="project" value="UniProtKB-KW"/>
</dbReference>
<evidence type="ECO:0000313" key="4">
    <source>
        <dbReference type="Proteomes" id="UP000286147"/>
    </source>
</evidence>
<dbReference type="CDD" id="cd00093">
    <property type="entry name" value="HTH_XRE"/>
    <property type="match status" value="1"/>
</dbReference>
<name>A0A412CGD1_9FIRM</name>
<proteinExistence type="predicted"/>
<dbReference type="InterPro" id="IPR010982">
    <property type="entry name" value="Lambda_DNA-bd_dom_sf"/>
</dbReference>
<comment type="caution">
    <text evidence="3">The sequence shown here is derived from an EMBL/GenBank/DDBJ whole genome shotgun (WGS) entry which is preliminary data.</text>
</comment>
<keyword evidence="1" id="KW-0238">DNA-binding</keyword>
<organism evidence="3 4">
    <name type="scientific">Megamonas rupellensis</name>
    <dbReference type="NCBI Taxonomy" id="491921"/>
    <lineage>
        <taxon>Bacteria</taxon>
        <taxon>Bacillati</taxon>
        <taxon>Bacillota</taxon>
        <taxon>Negativicutes</taxon>
        <taxon>Selenomonadales</taxon>
        <taxon>Selenomonadaceae</taxon>
        <taxon>Megamonas</taxon>
    </lineage>
</organism>
<dbReference type="PANTHER" id="PTHR46558">
    <property type="entry name" value="TRACRIPTIONAL REGULATORY PROTEIN-RELATED-RELATED"/>
    <property type="match status" value="1"/>
</dbReference>
<dbReference type="PROSITE" id="PS50943">
    <property type="entry name" value="HTH_CROC1"/>
    <property type="match status" value="1"/>
</dbReference>
<evidence type="ECO:0000259" key="2">
    <source>
        <dbReference type="PROSITE" id="PS50943"/>
    </source>
</evidence>
<dbReference type="AlphaFoldDB" id="A0A412CGD1"/>
<evidence type="ECO:0000256" key="1">
    <source>
        <dbReference type="ARBA" id="ARBA00023125"/>
    </source>
</evidence>